<dbReference type="Pfam" id="PF00107">
    <property type="entry name" value="ADH_zinc_N"/>
    <property type="match status" value="1"/>
</dbReference>
<dbReference type="InterPro" id="IPR036291">
    <property type="entry name" value="NAD(P)-bd_dom_sf"/>
</dbReference>
<evidence type="ECO:0000256" key="1">
    <source>
        <dbReference type="ARBA" id="ARBA00023002"/>
    </source>
</evidence>
<dbReference type="PANTHER" id="PTHR43205">
    <property type="entry name" value="PROSTAGLANDIN REDUCTASE"/>
    <property type="match status" value="1"/>
</dbReference>
<dbReference type="Gene3D" id="3.40.50.720">
    <property type="entry name" value="NAD(P)-binding Rossmann-like Domain"/>
    <property type="match status" value="1"/>
</dbReference>
<evidence type="ECO:0000313" key="3">
    <source>
        <dbReference type="EMBL" id="GGA66755.1"/>
    </source>
</evidence>
<dbReference type="PANTHER" id="PTHR43205:SF7">
    <property type="entry name" value="PROSTAGLANDIN REDUCTASE 1"/>
    <property type="match status" value="1"/>
</dbReference>
<dbReference type="InterPro" id="IPR045010">
    <property type="entry name" value="MDR_fam"/>
</dbReference>
<dbReference type="GO" id="GO:0016628">
    <property type="term" value="F:oxidoreductase activity, acting on the CH-CH group of donors, NAD or NADP as acceptor"/>
    <property type="evidence" value="ECO:0007669"/>
    <property type="project" value="InterPro"/>
</dbReference>
<dbReference type="InterPro" id="IPR011032">
    <property type="entry name" value="GroES-like_sf"/>
</dbReference>
<dbReference type="Pfam" id="PF16884">
    <property type="entry name" value="ADH_N_2"/>
    <property type="match status" value="1"/>
</dbReference>
<organism evidence="3 4">
    <name type="scientific">Nitratireductor aestuarii</name>
    <dbReference type="NCBI Taxonomy" id="1735103"/>
    <lineage>
        <taxon>Bacteria</taxon>
        <taxon>Pseudomonadati</taxon>
        <taxon>Pseudomonadota</taxon>
        <taxon>Alphaproteobacteria</taxon>
        <taxon>Hyphomicrobiales</taxon>
        <taxon>Phyllobacteriaceae</taxon>
        <taxon>Nitratireductor</taxon>
    </lineage>
</organism>
<name>A0A916W522_9HYPH</name>
<dbReference type="CDD" id="cd05288">
    <property type="entry name" value="PGDH"/>
    <property type="match status" value="1"/>
</dbReference>
<reference evidence="3" key="2">
    <citation type="submission" date="2020-09" db="EMBL/GenBank/DDBJ databases">
        <authorList>
            <person name="Sun Q."/>
            <person name="Zhou Y."/>
        </authorList>
    </citation>
    <scope>NUCLEOTIDE SEQUENCE</scope>
    <source>
        <strain evidence="3">CGMCC 1.15320</strain>
    </source>
</reference>
<gene>
    <name evidence="3" type="ORF">GCM10011385_20800</name>
</gene>
<dbReference type="EMBL" id="BMIF01000005">
    <property type="protein sequence ID" value="GGA66755.1"/>
    <property type="molecule type" value="Genomic_DNA"/>
</dbReference>
<dbReference type="InterPro" id="IPR020843">
    <property type="entry name" value="ER"/>
</dbReference>
<dbReference type="Proteomes" id="UP000636264">
    <property type="component" value="Unassembled WGS sequence"/>
</dbReference>
<sequence length="333" mass="35438">MSKNRMAVIKQRPLDVPSQDDFAVVAAPMPTPEPGQVLLETVYVSVDPYVRVAIDDRTTTLFGAAQPLDTPLMGKTISRVVESRSELFHPGEHVMALSGWQKFAVADAESLQKLDPDVAPLSWWLGVLGTTGFAAYVGTTQVAPPAAGQTYVVTSAAGATGSIAGQIAGQRGARVIGIAGAKEKCDYVVNDLGFAGCVSHHAEDLVAALAEQCPDGVDHSFENVGGKPLEAVLELIKPGGIVALCGVIGSYNQANRTPGPNLWPLVRIGASIRGFRLPDYQHVREQFIHDMLGWLNAGKIKHREEVMTGIECAGEAYNRLMTSNSAGKIVVKL</sequence>
<dbReference type="RefSeq" id="WP_188720986.1">
    <property type="nucleotide sequence ID" value="NZ_BMIF01000005.1"/>
</dbReference>
<feature type="domain" description="Enoyl reductase (ER)" evidence="2">
    <location>
        <begin position="18"/>
        <end position="331"/>
    </location>
</feature>
<dbReference type="Gene3D" id="3.90.180.10">
    <property type="entry name" value="Medium-chain alcohol dehydrogenases, catalytic domain"/>
    <property type="match status" value="1"/>
</dbReference>
<keyword evidence="4" id="KW-1185">Reference proteome</keyword>
<dbReference type="InterPro" id="IPR041694">
    <property type="entry name" value="ADH_N_2"/>
</dbReference>
<dbReference type="SUPFAM" id="SSF50129">
    <property type="entry name" value="GroES-like"/>
    <property type="match status" value="1"/>
</dbReference>
<dbReference type="SMART" id="SM00829">
    <property type="entry name" value="PKS_ER"/>
    <property type="match status" value="1"/>
</dbReference>
<protein>
    <submittedName>
        <fullName evidence="3">NADP-dependent oxidoreductase</fullName>
    </submittedName>
</protein>
<comment type="caution">
    <text evidence="3">The sequence shown here is derived from an EMBL/GenBank/DDBJ whole genome shotgun (WGS) entry which is preliminary data.</text>
</comment>
<evidence type="ECO:0000259" key="2">
    <source>
        <dbReference type="SMART" id="SM00829"/>
    </source>
</evidence>
<evidence type="ECO:0000313" key="4">
    <source>
        <dbReference type="Proteomes" id="UP000636264"/>
    </source>
</evidence>
<dbReference type="SUPFAM" id="SSF51735">
    <property type="entry name" value="NAD(P)-binding Rossmann-fold domains"/>
    <property type="match status" value="1"/>
</dbReference>
<keyword evidence="1" id="KW-0560">Oxidoreductase</keyword>
<dbReference type="FunFam" id="3.40.50.720:FF:000121">
    <property type="entry name" value="Prostaglandin reductase 2"/>
    <property type="match status" value="1"/>
</dbReference>
<dbReference type="InterPro" id="IPR013149">
    <property type="entry name" value="ADH-like_C"/>
</dbReference>
<proteinExistence type="predicted"/>
<reference evidence="3" key="1">
    <citation type="journal article" date="2014" name="Int. J. Syst. Evol. Microbiol.">
        <title>Complete genome sequence of Corynebacterium casei LMG S-19264T (=DSM 44701T), isolated from a smear-ripened cheese.</title>
        <authorList>
            <consortium name="US DOE Joint Genome Institute (JGI-PGF)"/>
            <person name="Walter F."/>
            <person name="Albersmeier A."/>
            <person name="Kalinowski J."/>
            <person name="Ruckert C."/>
        </authorList>
    </citation>
    <scope>NUCLEOTIDE SEQUENCE</scope>
    <source>
        <strain evidence="3">CGMCC 1.15320</strain>
    </source>
</reference>
<dbReference type="AlphaFoldDB" id="A0A916W522"/>
<accession>A0A916W522</accession>